<dbReference type="InterPro" id="IPR006442">
    <property type="entry name" value="Antitoxin_Phd/YefM"/>
</dbReference>
<dbReference type="Gene3D" id="3.40.1620.10">
    <property type="entry name" value="YefM-like domain"/>
    <property type="match status" value="1"/>
</dbReference>
<dbReference type="Gene3D" id="1.10.1220.170">
    <property type="match status" value="1"/>
</dbReference>
<protein>
    <recommendedName>
        <fullName evidence="2">Antitoxin</fullName>
    </recommendedName>
</protein>
<proteinExistence type="inferred from homology"/>
<organism evidence="3 4">
    <name type="scientific">Jiella mangrovi</name>
    <dbReference type="NCBI Taxonomy" id="2821407"/>
    <lineage>
        <taxon>Bacteria</taxon>
        <taxon>Pseudomonadati</taxon>
        <taxon>Pseudomonadota</taxon>
        <taxon>Alphaproteobacteria</taxon>
        <taxon>Hyphomicrobiales</taxon>
        <taxon>Aurantimonadaceae</taxon>
        <taxon>Jiella</taxon>
    </lineage>
</organism>
<evidence type="ECO:0000256" key="1">
    <source>
        <dbReference type="ARBA" id="ARBA00009981"/>
    </source>
</evidence>
<sequence length="89" mass="9629">MADVGFTQFRANLANHFDEVIRSRSPLLVTRQGSESAVVMAASEWERVQETLHLLGSRNNAGKLFGAIAELDAGRGVENDPTTDIEDGA</sequence>
<reference evidence="3 4" key="1">
    <citation type="submission" date="2021-04" db="EMBL/GenBank/DDBJ databases">
        <title>Whole genome sequence of Jiella sp. KSK16Y-1.</title>
        <authorList>
            <person name="Tuo L."/>
        </authorList>
    </citation>
    <scope>NUCLEOTIDE SEQUENCE [LARGE SCALE GENOMIC DNA]</scope>
    <source>
        <strain evidence="3 4">KSK16Y-1</strain>
    </source>
</reference>
<keyword evidence="4" id="KW-1185">Reference proteome</keyword>
<evidence type="ECO:0000313" key="3">
    <source>
        <dbReference type="EMBL" id="MBP0617315.1"/>
    </source>
</evidence>
<dbReference type="EMBL" id="JAGJCF010000015">
    <property type="protein sequence ID" value="MBP0617315.1"/>
    <property type="molecule type" value="Genomic_DNA"/>
</dbReference>
<dbReference type="InterPro" id="IPR051405">
    <property type="entry name" value="phD/YefM_antitoxin"/>
</dbReference>
<gene>
    <name evidence="3" type="ORF">J6595_17145</name>
</gene>
<dbReference type="SUPFAM" id="SSF143120">
    <property type="entry name" value="YefM-like"/>
    <property type="match status" value="1"/>
</dbReference>
<dbReference type="Proteomes" id="UP000678276">
    <property type="component" value="Unassembled WGS sequence"/>
</dbReference>
<dbReference type="NCBIfam" id="TIGR01552">
    <property type="entry name" value="phd_fam"/>
    <property type="match status" value="1"/>
</dbReference>
<comment type="caution">
    <text evidence="3">The sequence shown here is derived from an EMBL/GenBank/DDBJ whole genome shotgun (WGS) entry which is preliminary data.</text>
</comment>
<evidence type="ECO:0000256" key="2">
    <source>
        <dbReference type="RuleBase" id="RU362080"/>
    </source>
</evidence>
<name>A0ABS4BMC7_9HYPH</name>
<dbReference type="Pfam" id="PF02604">
    <property type="entry name" value="PhdYeFM_antitox"/>
    <property type="match status" value="1"/>
</dbReference>
<comment type="function">
    <text evidence="2">Antitoxin component of a type II toxin-antitoxin (TA) system.</text>
</comment>
<dbReference type="RefSeq" id="WP_209595954.1">
    <property type="nucleotide sequence ID" value="NZ_JAGJCF010000015.1"/>
</dbReference>
<dbReference type="PANTHER" id="PTHR33713">
    <property type="entry name" value="ANTITOXIN YAFN-RELATED"/>
    <property type="match status" value="1"/>
</dbReference>
<accession>A0ABS4BMC7</accession>
<dbReference type="InterPro" id="IPR036165">
    <property type="entry name" value="YefM-like_sf"/>
</dbReference>
<dbReference type="PANTHER" id="PTHR33713:SF6">
    <property type="entry name" value="ANTITOXIN YEFM"/>
    <property type="match status" value="1"/>
</dbReference>
<evidence type="ECO:0000313" key="4">
    <source>
        <dbReference type="Proteomes" id="UP000678276"/>
    </source>
</evidence>
<comment type="similarity">
    <text evidence="1 2">Belongs to the phD/YefM antitoxin family.</text>
</comment>